<evidence type="ECO:0000313" key="2">
    <source>
        <dbReference type="EMBL" id="QEH35074.1"/>
    </source>
</evidence>
<evidence type="ECO:0000259" key="1">
    <source>
        <dbReference type="PROSITE" id="PS51186"/>
    </source>
</evidence>
<dbReference type="OrthoDB" id="278681at2"/>
<dbReference type="Pfam" id="PF00583">
    <property type="entry name" value="Acetyltransf_1"/>
    <property type="match status" value="1"/>
</dbReference>
<dbReference type="KEGG" id="agv:OJF2_36190"/>
<name>A0A5B9W490_9BACT</name>
<dbReference type="RefSeq" id="WP_148594918.1">
    <property type="nucleotide sequence ID" value="NZ_CP042997.1"/>
</dbReference>
<dbReference type="SUPFAM" id="SSF55729">
    <property type="entry name" value="Acyl-CoA N-acyltransferases (Nat)"/>
    <property type="match status" value="1"/>
</dbReference>
<proteinExistence type="predicted"/>
<dbReference type="Proteomes" id="UP000324233">
    <property type="component" value="Chromosome"/>
</dbReference>
<dbReference type="AlphaFoldDB" id="A0A5B9W490"/>
<keyword evidence="2" id="KW-0808">Transferase</keyword>
<sequence>MENPFSIIGTQKIAMSMDDYRKLPHHPAFKQEYLEGELWISPRWRSLDLYLPINEPESPAPTAPAPATIRRLEDADWEDLPELFARSIGQTPPLSLIPREQRDEAGRRFMEYARAGGDGPLIPDACFVARDAEEGDLDGAILIGELEGRGLRMHGDARGAATPPAPPLPRDASGPPHLNWIFVRESTQGEGIGTALLARATATLWDLGHRELASTIFRGNAQSMAFHWAAGFRLLPRPDSPKRLRRRWPPAC</sequence>
<reference evidence="2 3" key="1">
    <citation type="submission" date="2019-08" db="EMBL/GenBank/DDBJ databases">
        <title>Deep-cultivation of Planctomycetes and their phenomic and genomic characterization uncovers novel biology.</title>
        <authorList>
            <person name="Wiegand S."/>
            <person name="Jogler M."/>
            <person name="Boedeker C."/>
            <person name="Pinto D."/>
            <person name="Vollmers J."/>
            <person name="Rivas-Marin E."/>
            <person name="Kohn T."/>
            <person name="Peeters S.H."/>
            <person name="Heuer A."/>
            <person name="Rast P."/>
            <person name="Oberbeckmann S."/>
            <person name="Bunk B."/>
            <person name="Jeske O."/>
            <person name="Meyerdierks A."/>
            <person name="Storesund J.E."/>
            <person name="Kallscheuer N."/>
            <person name="Luecker S."/>
            <person name="Lage O.M."/>
            <person name="Pohl T."/>
            <person name="Merkel B.J."/>
            <person name="Hornburger P."/>
            <person name="Mueller R.-W."/>
            <person name="Bruemmer F."/>
            <person name="Labrenz M."/>
            <person name="Spormann A.M."/>
            <person name="Op den Camp H."/>
            <person name="Overmann J."/>
            <person name="Amann R."/>
            <person name="Jetten M.S.M."/>
            <person name="Mascher T."/>
            <person name="Medema M.H."/>
            <person name="Devos D.P."/>
            <person name="Kaster A.-K."/>
            <person name="Ovreas L."/>
            <person name="Rohde M."/>
            <person name="Galperin M.Y."/>
            <person name="Jogler C."/>
        </authorList>
    </citation>
    <scope>NUCLEOTIDE SEQUENCE [LARGE SCALE GENOMIC DNA]</scope>
    <source>
        <strain evidence="2 3">OJF2</strain>
    </source>
</reference>
<dbReference type="Gene3D" id="3.40.630.30">
    <property type="match status" value="1"/>
</dbReference>
<feature type="domain" description="N-acetyltransferase" evidence="1">
    <location>
        <begin position="67"/>
        <end position="249"/>
    </location>
</feature>
<accession>A0A5B9W490</accession>
<dbReference type="GO" id="GO:0016747">
    <property type="term" value="F:acyltransferase activity, transferring groups other than amino-acyl groups"/>
    <property type="evidence" value="ECO:0007669"/>
    <property type="project" value="InterPro"/>
</dbReference>
<evidence type="ECO:0000313" key="3">
    <source>
        <dbReference type="Proteomes" id="UP000324233"/>
    </source>
</evidence>
<dbReference type="CDD" id="cd04301">
    <property type="entry name" value="NAT_SF"/>
    <property type="match status" value="1"/>
</dbReference>
<keyword evidence="3" id="KW-1185">Reference proteome</keyword>
<gene>
    <name evidence="2" type="ORF">OJF2_36190</name>
</gene>
<dbReference type="InterPro" id="IPR016181">
    <property type="entry name" value="Acyl_CoA_acyltransferase"/>
</dbReference>
<protein>
    <submittedName>
        <fullName evidence="2">Acetyltransferase (GNAT) family protein</fullName>
    </submittedName>
</protein>
<organism evidence="2 3">
    <name type="scientific">Aquisphaera giovannonii</name>
    <dbReference type="NCBI Taxonomy" id="406548"/>
    <lineage>
        <taxon>Bacteria</taxon>
        <taxon>Pseudomonadati</taxon>
        <taxon>Planctomycetota</taxon>
        <taxon>Planctomycetia</taxon>
        <taxon>Isosphaerales</taxon>
        <taxon>Isosphaeraceae</taxon>
        <taxon>Aquisphaera</taxon>
    </lineage>
</organism>
<dbReference type="InterPro" id="IPR000182">
    <property type="entry name" value="GNAT_dom"/>
</dbReference>
<dbReference type="EMBL" id="CP042997">
    <property type="protein sequence ID" value="QEH35074.1"/>
    <property type="molecule type" value="Genomic_DNA"/>
</dbReference>
<dbReference type="PROSITE" id="PS51186">
    <property type="entry name" value="GNAT"/>
    <property type="match status" value="1"/>
</dbReference>